<feature type="transmembrane region" description="Helical" evidence="10">
    <location>
        <begin position="88"/>
        <end position="111"/>
    </location>
</feature>
<gene>
    <name evidence="12" type="primary">yidC</name>
    <name evidence="12" type="ORF">D4Z93_10420</name>
</gene>
<keyword evidence="8" id="KW-0143">Chaperone</keyword>
<evidence type="ECO:0000256" key="6">
    <source>
        <dbReference type="ARBA" id="ARBA00022989"/>
    </source>
</evidence>
<evidence type="ECO:0000313" key="13">
    <source>
        <dbReference type="Proteomes" id="UP000266301"/>
    </source>
</evidence>
<dbReference type="Proteomes" id="UP000266301">
    <property type="component" value="Chromosome"/>
</dbReference>
<keyword evidence="2" id="KW-0813">Transport</keyword>
<evidence type="ECO:0000256" key="5">
    <source>
        <dbReference type="ARBA" id="ARBA00022927"/>
    </source>
</evidence>
<dbReference type="GO" id="GO:0005886">
    <property type="term" value="C:plasma membrane"/>
    <property type="evidence" value="ECO:0007669"/>
    <property type="project" value="UniProtKB-SubCell"/>
</dbReference>
<keyword evidence="13" id="KW-1185">Reference proteome</keyword>
<dbReference type="InterPro" id="IPR047196">
    <property type="entry name" value="YidC_ALB_C"/>
</dbReference>
<feature type="transmembrane region" description="Helical" evidence="10">
    <location>
        <begin position="192"/>
        <end position="214"/>
    </location>
</feature>
<feature type="transmembrane region" description="Helical" evidence="10">
    <location>
        <begin position="25"/>
        <end position="45"/>
    </location>
</feature>
<dbReference type="KEGG" id="cfer:D4Z93_10420"/>
<evidence type="ECO:0000256" key="7">
    <source>
        <dbReference type="ARBA" id="ARBA00023136"/>
    </source>
</evidence>
<reference evidence="12 13" key="1">
    <citation type="journal article" date="2019" name="Int. J. Syst. Evol. Microbiol.">
        <title>Clostridium fermenticellae sp. nov., isolated from the mud in a fermentation cellar for the production of the Chinese liquor, baijiu.</title>
        <authorList>
            <person name="Xu P.X."/>
            <person name="Chai L.J."/>
            <person name="Qiu T."/>
            <person name="Zhang X.J."/>
            <person name="Lu Z.M."/>
            <person name="Xiao C."/>
            <person name="Wang S.T."/>
            <person name="Shen C.H."/>
            <person name="Shi J.S."/>
            <person name="Xu Z.H."/>
        </authorList>
    </citation>
    <scope>NUCLEOTIDE SEQUENCE [LARGE SCALE GENOMIC DNA]</scope>
    <source>
        <strain evidence="12 13">JN500901</strain>
    </source>
</reference>
<evidence type="ECO:0000256" key="2">
    <source>
        <dbReference type="ARBA" id="ARBA00022448"/>
    </source>
</evidence>
<evidence type="ECO:0000256" key="9">
    <source>
        <dbReference type="RuleBase" id="RU003945"/>
    </source>
</evidence>
<dbReference type="InterPro" id="IPR001708">
    <property type="entry name" value="YidC/ALB3/OXA1/COX18"/>
</dbReference>
<dbReference type="NCBIfam" id="TIGR03592">
    <property type="entry name" value="yidC_oxa1_cterm"/>
    <property type="match status" value="1"/>
</dbReference>
<dbReference type="OrthoDB" id="9780552at2"/>
<evidence type="ECO:0000256" key="3">
    <source>
        <dbReference type="ARBA" id="ARBA00022475"/>
    </source>
</evidence>
<dbReference type="EMBL" id="CP032416">
    <property type="protein sequence ID" value="AYD40916.1"/>
    <property type="molecule type" value="Genomic_DNA"/>
</dbReference>
<keyword evidence="4 9" id="KW-0812">Transmembrane</keyword>
<dbReference type="GO" id="GO:0032977">
    <property type="term" value="F:membrane insertase activity"/>
    <property type="evidence" value="ECO:0007669"/>
    <property type="project" value="InterPro"/>
</dbReference>
<dbReference type="GO" id="GO:0051205">
    <property type="term" value="P:protein insertion into membrane"/>
    <property type="evidence" value="ECO:0007669"/>
    <property type="project" value="TreeGrafter"/>
</dbReference>
<accession>A0A386H5I2</accession>
<dbReference type="CDD" id="cd20070">
    <property type="entry name" value="5TM_YidC_Alb3"/>
    <property type="match status" value="1"/>
</dbReference>
<evidence type="ECO:0000256" key="4">
    <source>
        <dbReference type="ARBA" id="ARBA00022692"/>
    </source>
</evidence>
<comment type="similarity">
    <text evidence="9">Belongs to the OXA1/ALB3/YidC family.</text>
</comment>
<dbReference type="AlphaFoldDB" id="A0A386H5I2"/>
<evidence type="ECO:0000313" key="12">
    <source>
        <dbReference type="EMBL" id="AYD40916.1"/>
    </source>
</evidence>
<protein>
    <submittedName>
        <fullName evidence="12">Membrane protein insertase YidC</fullName>
    </submittedName>
</protein>
<evidence type="ECO:0000259" key="11">
    <source>
        <dbReference type="Pfam" id="PF02096"/>
    </source>
</evidence>
<keyword evidence="5" id="KW-0653">Protein transport</keyword>
<evidence type="ECO:0000256" key="10">
    <source>
        <dbReference type="SAM" id="Phobius"/>
    </source>
</evidence>
<feature type="transmembrane region" description="Helical" evidence="10">
    <location>
        <begin position="235"/>
        <end position="261"/>
    </location>
</feature>
<comment type="subcellular location">
    <subcellularLocation>
        <location evidence="1">Cell membrane</location>
        <topology evidence="1">Multi-pass membrane protein</topology>
    </subcellularLocation>
    <subcellularLocation>
        <location evidence="9">Membrane</location>
        <topology evidence="9">Multi-pass membrane protein</topology>
    </subcellularLocation>
</comment>
<evidence type="ECO:0000256" key="1">
    <source>
        <dbReference type="ARBA" id="ARBA00004651"/>
    </source>
</evidence>
<dbReference type="GO" id="GO:0015031">
    <property type="term" value="P:protein transport"/>
    <property type="evidence" value="ECO:0007669"/>
    <property type="project" value="UniProtKB-KW"/>
</dbReference>
<dbReference type="PANTHER" id="PTHR12428:SF65">
    <property type="entry name" value="CYTOCHROME C OXIDASE ASSEMBLY PROTEIN COX18, MITOCHONDRIAL"/>
    <property type="match status" value="1"/>
</dbReference>
<keyword evidence="7 10" id="KW-0472">Membrane</keyword>
<sequence length="285" mass="33277">MFDFIAYPIGRFLRFIYEVLSFKNYGIAIILLTVIIRTLLLPLYIKQYRSTSKMSEIQPKIKKLQEKYKNDNEKLSQHMVELYKENNINPAGGCLPMLLQIPILFSLYYVISQPLKYMFGMNSSIINKLFNTIPHNMVTVKNMHDLSIINYYGNNMNKLPLVDSMLNRNELLNMNFWGINLGYIPTFNFHNINAHSILLMIIPILAVITTYISTKYSSQDMPASENEMQNSIQKNMLLLSPIMTGFISFQVPAGMGLYWIISNIYQIFQQMFMNKFIIKKNQIQQ</sequence>
<dbReference type="Pfam" id="PF02096">
    <property type="entry name" value="60KD_IMP"/>
    <property type="match status" value="1"/>
</dbReference>
<name>A0A386H5I2_9CLOT</name>
<keyword evidence="6 10" id="KW-1133">Transmembrane helix</keyword>
<proteinExistence type="inferred from homology"/>
<keyword evidence="3" id="KW-1003">Cell membrane</keyword>
<organism evidence="12 13">
    <name type="scientific">Clostridium fermenticellae</name>
    <dbReference type="NCBI Taxonomy" id="2068654"/>
    <lineage>
        <taxon>Bacteria</taxon>
        <taxon>Bacillati</taxon>
        <taxon>Bacillota</taxon>
        <taxon>Clostridia</taxon>
        <taxon>Eubacteriales</taxon>
        <taxon>Clostridiaceae</taxon>
        <taxon>Clostridium</taxon>
    </lineage>
</organism>
<evidence type="ECO:0000256" key="8">
    <source>
        <dbReference type="ARBA" id="ARBA00023186"/>
    </source>
</evidence>
<dbReference type="PANTHER" id="PTHR12428">
    <property type="entry name" value="OXA1"/>
    <property type="match status" value="1"/>
</dbReference>
<feature type="domain" description="Membrane insertase YidC/Oxa/ALB C-terminal" evidence="11">
    <location>
        <begin position="25"/>
        <end position="275"/>
    </location>
</feature>
<dbReference type="InterPro" id="IPR028055">
    <property type="entry name" value="YidC/Oxa/ALB_C"/>
</dbReference>
<dbReference type="RefSeq" id="WP_119973335.1">
    <property type="nucleotide sequence ID" value="NZ_CP032416.1"/>
</dbReference>